<dbReference type="GO" id="GO:0016491">
    <property type="term" value="F:oxidoreductase activity"/>
    <property type="evidence" value="ECO:0007669"/>
    <property type="project" value="UniProtKB-KW"/>
</dbReference>
<keyword evidence="4" id="KW-1185">Reference proteome</keyword>
<reference evidence="3 4" key="1">
    <citation type="submission" date="2016-07" db="EMBL/GenBank/DDBJ databases">
        <title>Draft genome sequence of Prauserella muralis DSM 45305, isolated from a mould-covered wall in an indoor environment.</title>
        <authorList>
            <person name="Ruckert C."/>
            <person name="Albersmeier A."/>
            <person name="Jiang C.-L."/>
            <person name="Jiang Y."/>
            <person name="Kalinowski J."/>
            <person name="Schneider O."/>
            <person name="Winkler A."/>
            <person name="Zotchev S.B."/>
        </authorList>
    </citation>
    <scope>NUCLEOTIDE SEQUENCE [LARGE SCALE GENOMIC DNA]</scope>
    <source>
        <strain evidence="3 4">DSM 45305</strain>
    </source>
</reference>
<dbReference type="PRINTS" id="PR00081">
    <property type="entry name" value="GDHRDH"/>
</dbReference>
<dbReference type="InterPro" id="IPR050259">
    <property type="entry name" value="SDR"/>
</dbReference>
<organism evidence="3 4">
    <name type="scientific">Prauserella muralis</name>
    <dbReference type="NCBI Taxonomy" id="588067"/>
    <lineage>
        <taxon>Bacteria</taxon>
        <taxon>Bacillati</taxon>
        <taxon>Actinomycetota</taxon>
        <taxon>Actinomycetes</taxon>
        <taxon>Pseudonocardiales</taxon>
        <taxon>Pseudonocardiaceae</taxon>
        <taxon>Prauserella</taxon>
    </lineage>
</organism>
<evidence type="ECO:0000256" key="1">
    <source>
        <dbReference type="ARBA" id="ARBA00006484"/>
    </source>
</evidence>
<dbReference type="Pfam" id="PF13561">
    <property type="entry name" value="adh_short_C2"/>
    <property type="match status" value="1"/>
</dbReference>
<dbReference type="InterPro" id="IPR002347">
    <property type="entry name" value="SDR_fam"/>
</dbReference>
<comment type="similarity">
    <text evidence="1">Belongs to the short-chain dehydrogenases/reductases (SDR) family.</text>
</comment>
<dbReference type="PANTHER" id="PTHR42879:SF2">
    <property type="entry name" value="3-OXOACYL-[ACYL-CARRIER-PROTEIN] REDUCTASE FABG"/>
    <property type="match status" value="1"/>
</dbReference>
<dbReference type="EMBL" id="MASW01000014">
    <property type="protein sequence ID" value="PXY17471.1"/>
    <property type="molecule type" value="Genomic_DNA"/>
</dbReference>
<proteinExistence type="inferred from homology"/>
<dbReference type="InterPro" id="IPR036291">
    <property type="entry name" value="NAD(P)-bd_dom_sf"/>
</dbReference>
<gene>
    <name evidence="3" type="ORF">BAY60_34700</name>
</gene>
<dbReference type="AlphaFoldDB" id="A0A2V4ADS7"/>
<dbReference type="FunFam" id="3.40.50.720:FF:000084">
    <property type="entry name" value="Short-chain dehydrogenase reductase"/>
    <property type="match status" value="1"/>
</dbReference>
<evidence type="ECO:0000256" key="2">
    <source>
        <dbReference type="ARBA" id="ARBA00023002"/>
    </source>
</evidence>
<accession>A0A2V4ADS7</accession>
<sequence length="264" mass="27604">MAGRVAVVTGGSRGVGRAIACRLAVDGAAIAVNYRRDARAASEVVETITARGGVARAYQAAVDDPEAVQGMLGAVRSDLGEVDIVVSNAGMASRSTRIADTPEEEYRRLLQVHALGPLQLIRQLLPGMRERQRADVVIISSAIVEATPAGGAPYTMAKAAIEAAARTLAREERPFGIRVNIVAPGLVATEMGERLVRATVPGRTLAALDAHYPFGRVCRPDDVAGVVTFLLSPDAGYVTGQRLVVDGGGPELGLVTAPTEETTR</sequence>
<name>A0A2V4ADS7_9PSEU</name>
<evidence type="ECO:0000313" key="4">
    <source>
        <dbReference type="Proteomes" id="UP000249915"/>
    </source>
</evidence>
<dbReference type="SUPFAM" id="SSF51735">
    <property type="entry name" value="NAD(P)-binding Rossmann-fold domains"/>
    <property type="match status" value="1"/>
</dbReference>
<dbReference type="Proteomes" id="UP000249915">
    <property type="component" value="Unassembled WGS sequence"/>
</dbReference>
<comment type="caution">
    <text evidence="3">The sequence shown here is derived from an EMBL/GenBank/DDBJ whole genome shotgun (WGS) entry which is preliminary data.</text>
</comment>
<evidence type="ECO:0000313" key="3">
    <source>
        <dbReference type="EMBL" id="PXY17471.1"/>
    </source>
</evidence>
<dbReference type="PANTHER" id="PTHR42879">
    <property type="entry name" value="3-OXOACYL-(ACYL-CARRIER-PROTEIN) REDUCTASE"/>
    <property type="match status" value="1"/>
</dbReference>
<dbReference type="Gene3D" id="3.40.50.720">
    <property type="entry name" value="NAD(P)-binding Rossmann-like Domain"/>
    <property type="match status" value="1"/>
</dbReference>
<keyword evidence="2" id="KW-0560">Oxidoreductase</keyword>
<protein>
    <submittedName>
        <fullName evidence="3">Oxidoreductase</fullName>
    </submittedName>
</protein>